<feature type="domain" description="Protein kinase" evidence="17">
    <location>
        <begin position="309"/>
        <end position="591"/>
    </location>
</feature>
<keyword evidence="7 15" id="KW-0547">Nucleotide-binding</keyword>
<dbReference type="InterPro" id="IPR032872">
    <property type="entry name" value="WAK_assoc_C"/>
</dbReference>
<dbReference type="Pfam" id="PF13947">
    <property type="entry name" value="GUB_WAK_bind"/>
    <property type="match status" value="1"/>
</dbReference>
<gene>
    <name evidence="18" type="ORF">RchiOBHm_Chr7g0185911</name>
</gene>
<keyword evidence="8 18" id="KW-0418">Kinase</keyword>
<dbReference type="InterPro" id="IPR011009">
    <property type="entry name" value="Kinase-like_dom_sf"/>
</dbReference>
<dbReference type="PROSITE" id="PS50011">
    <property type="entry name" value="PROTEIN_KINASE_DOM"/>
    <property type="match status" value="1"/>
</dbReference>
<keyword evidence="6 16" id="KW-0732">Signal</keyword>
<keyword evidence="18" id="KW-0378">Hydrolase</keyword>
<dbReference type="PANTHER" id="PTHR27009">
    <property type="entry name" value="RUST RESISTANCE KINASE LR10-RELATED"/>
    <property type="match status" value="1"/>
</dbReference>
<evidence type="ECO:0000256" key="3">
    <source>
        <dbReference type="ARBA" id="ARBA00022527"/>
    </source>
</evidence>
<name>A0A2P6P3V2_ROSCH</name>
<comment type="caution">
    <text evidence="18">The sequence shown here is derived from an EMBL/GenBank/DDBJ whole genome shotgun (WGS) entry which is preliminary data.</text>
</comment>
<comment type="subcellular location">
    <subcellularLocation>
        <location evidence="1">Membrane</location>
        <topology evidence="1">Single-pass type I membrane protein</topology>
    </subcellularLocation>
</comment>
<evidence type="ECO:0000256" key="6">
    <source>
        <dbReference type="ARBA" id="ARBA00022729"/>
    </source>
</evidence>
<dbReference type="GO" id="GO:0030247">
    <property type="term" value="F:polysaccharide binding"/>
    <property type="evidence" value="ECO:0007669"/>
    <property type="project" value="InterPro"/>
</dbReference>
<dbReference type="GO" id="GO:0016020">
    <property type="term" value="C:membrane"/>
    <property type="evidence" value="ECO:0007669"/>
    <property type="project" value="UniProtKB-SubCell"/>
</dbReference>
<evidence type="ECO:0000256" key="9">
    <source>
        <dbReference type="ARBA" id="ARBA00022840"/>
    </source>
</evidence>
<evidence type="ECO:0000256" key="16">
    <source>
        <dbReference type="SAM" id="SignalP"/>
    </source>
</evidence>
<evidence type="ECO:0000256" key="13">
    <source>
        <dbReference type="ARBA" id="ARBA00047899"/>
    </source>
</evidence>
<keyword evidence="10" id="KW-1133">Transmembrane helix</keyword>
<evidence type="ECO:0000256" key="1">
    <source>
        <dbReference type="ARBA" id="ARBA00004479"/>
    </source>
</evidence>
<dbReference type="GO" id="GO:0004674">
    <property type="term" value="F:protein serine/threonine kinase activity"/>
    <property type="evidence" value="ECO:0007669"/>
    <property type="project" value="UniProtKB-KW"/>
</dbReference>
<dbReference type="SUPFAM" id="SSF56112">
    <property type="entry name" value="Protein kinase-like (PK-like)"/>
    <property type="match status" value="1"/>
</dbReference>
<keyword evidence="12" id="KW-0325">Glycoprotein</keyword>
<accession>A0A2P6P3V2</accession>
<protein>
    <recommendedName>
        <fullName evidence="2">non-specific serine/threonine protein kinase</fullName>
        <ecNumber evidence="2">2.7.11.1</ecNumber>
    </recommendedName>
</protein>
<keyword evidence="9 15" id="KW-0067">ATP-binding</keyword>
<keyword evidence="3" id="KW-0723">Serine/threonine-protein kinase</keyword>
<evidence type="ECO:0000256" key="8">
    <source>
        <dbReference type="ARBA" id="ARBA00022777"/>
    </source>
</evidence>
<evidence type="ECO:0000256" key="11">
    <source>
        <dbReference type="ARBA" id="ARBA00023136"/>
    </source>
</evidence>
<feature type="signal peptide" evidence="16">
    <location>
        <begin position="1"/>
        <end position="25"/>
    </location>
</feature>
<dbReference type="Pfam" id="PF14380">
    <property type="entry name" value="WAK_assoc"/>
    <property type="match status" value="1"/>
</dbReference>
<dbReference type="FunFam" id="1.10.510.10:FF:000590">
    <property type="entry name" value="PR5-like receptor kinase"/>
    <property type="match status" value="1"/>
</dbReference>
<evidence type="ECO:0000256" key="7">
    <source>
        <dbReference type="ARBA" id="ARBA00022741"/>
    </source>
</evidence>
<sequence length="619" mass="68453">MSSARLYLLVALLLLFFFNFHGSKANFLASTNCPIYRCDNELDFHYPFWKIEDSTAHQHCGYPGFGLTCSDSGEPILTLPNDSFIVKDINFPTSTITLVDIDVVNQTCPRARHSMSVGTLPLDYSPLDVNLSFYFNCTSFPDPVVPPITCLGSHGTKKSYVITEGEEPYGFEWSEYCAENVVVTVKKTEEITRSIGELIGAFGLAMNNGFVLNWTMDKECGSCETNGGFCGYNNTAPEILCFCKDGSIGTTSNGLCKKLGTGILVFVILFRGISLISENDNGDAEAFIQNIGPLAVKRYIFSDVRKMTNSFKDKLGQGGYGDVYEGKLLNGCRVAVKVLKASKGNGEDFVNEVASISRTSHVNVVTLLGYCIAGKKTALIYEFMPNGSLEKFIYKDSNLLTITPHLELEKLFQIAIGIARGLEYLHRGCNTRILHFDIKPHNILLDENFFPKISDFGLSKLCTRKESIISMLDARGTIGYMAPEVFSRNFGRVSAKSDVYSYAMMILEMVGGRKNVDARVSHTSEIYFPDWVYEHLEQGSNFGLLSAATEEEKELAKKMFLVGLWCIQTKPSDRPSMSKVIEMLEGSTEALQIPPKPVLSSPVRSPAESSTLSVVSVLD</sequence>
<evidence type="ECO:0000259" key="17">
    <source>
        <dbReference type="PROSITE" id="PS50011"/>
    </source>
</evidence>
<comment type="catalytic activity">
    <reaction evidence="13">
        <text>L-threonyl-[protein] + ATP = O-phospho-L-threonyl-[protein] + ADP + H(+)</text>
        <dbReference type="Rhea" id="RHEA:46608"/>
        <dbReference type="Rhea" id="RHEA-COMP:11060"/>
        <dbReference type="Rhea" id="RHEA-COMP:11605"/>
        <dbReference type="ChEBI" id="CHEBI:15378"/>
        <dbReference type="ChEBI" id="CHEBI:30013"/>
        <dbReference type="ChEBI" id="CHEBI:30616"/>
        <dbReference type="ChEBI" id="CHEBI:61977"/>
        <dbReference type="ChEBI" id="CHEBI:456216"/>
        <dbReference type="EC" id="2.7.11.1"/>
    </reaction>
</comment>
<keyword evidence="4" id="KW-0808">Transferase</keyword>
<evidence type="ECO:0000256" key="4">
    <source>
        <dbReference type="ARBA" id="ARBA00022679"/>
    </source>
</evidence>
<organism evidence="18 19">
    <name type="scientific">Rosa chinensis</name>
    <name type="common">China rose</name>
    <dbReference type="NCBI Taxonomy" id="74649"/>
    <lineage>
        <taxon>Eukaryota</taxon>
        <taxon>Viridiplantae</taxon>
        <taxon>Streptophyta</taxon>
        <taxon>Embryophyta</taxon>
        <taxon>Tracheophyta</taxon>
        <taxon>Spermatophyta</taxon>
        <taxon>Magnoliopsida</taxon>
        <taxon>eudicotyledons</taxon>
        <taxon>Gunneridae</taxon>
        <taxon>Pentapetalae</taxon>
        <taxon>rosids</taxon>
        <taxon>fabids</taxon>
        <taxon>Rosales</taxon>
        <taxon>Rosaceae</taxon>
        <taxon>Rosoideae</taxon>
        <taxon>Rosoideae incertae sedis</taxon>
        <taxon>Rosa</taxon>
    </lineage>
</organism>
<keyword evidence="11" id="KW-0472">Membrane</keyword>
<feature type="binding site" evidence="15">
    <location>
        <position position="337"/>
    </location>
    <ligand>
        <name>ATP</name>
        <dbReference type="ChEBI" id="CHEBI:30616"/>
    </ligand>
</feature>
<dbReference type="PROSITE" id="PS00108">
    <property type="entry name" value="PROTEIN_KINASE_ST"/>
    <property type="match status" value="1"/>
</dbReference>
<dbReference type="SMART" id="SM00220">
    <property type="entry name" value="S_TKc"/>
    <property type="match status" value="1"/>
</dbReference>
<evidence type="ECO:0000256" key="12">
    <source>
        <dbReference type="ARBA" id="ARBA00023180"/>
    </source>
</evidence>
<dbReference type="GO" id="GO:0106310">
    <property type="term" value="F:protein serine kinase activity"/>
    <property type="evidence" value="ECO:0007669"/>
    <property type="project" value="RHEA"/>
</dbReference>
<dbReference type="GO" id="GO:0005524">
    <property type="term" value="F:ATP binding"/>
    <property type="evidence" value="ECO:0007669"/>
    <property type="project" value="UniProtKB-UniRule"/>
</dbReference>
<proteinExistence type="predicted"/>
<reference evidence="18 19" key="1">
    <citation type="journal article" date="2018" name="Nat. Genet.">
        <title>The Rosa genome provides new insights in the design of modern roses.</title>
        <authorList>
            <person name="Bendahmane M."/>
        </authorList>
    </citation>
    <scope>NUCLEOTIDE SEQUENCE [LARGE SCALE GENOMIC DNA]</scope>
    <source>
        <strain evidence="19">cv. Old Blush</strain>
    </source>
</reference>
<evidence type="ECO:0000256" key="5">
    <source>
        <dbReference type="ARBA" id="ARBA00022692"/>
    </source>
</evidence>
<dbReference type="EC" id="2.7.11.1" evidence="2"/>
<dbReference type="Gramene" id="PRQ16595">
    <property type="protein sequence ID" value="PRQ16595"/>
    <property type="gene ID" value="RchiOBHm_Chr7g0185911"/>
</dbReference>
<dbReference type="Pfam" id="PF07714">
    <property type="entry name" value="PK_Tyr_Ser-Thr"/>
    <property type="match status" value="1"/>
</dbReference>
<evidence type="ECO:0000256" key="15">
    <source>
        <dbReference type="PROSITE-ProRule" id="PRU10141"/>
    </source>
</evidence>
<dbReference type="PROSITE" id="PS00107">
    <property type="entry name" value="PROTEIN_KINASE_ATP"/>
    <property type="match status" value="1"/>
</dbReference>
<keyword evidence="19" id="KW-1185">Reference proteome</keyword>
<evidence type="ECO:0000313" key="19">
    <source>
        <dbReference type="Proteomes" id="UP000238479"/>
    </source>
</evidence>
<dbReference type="InterPro" id="IPR025287">
    <property type="entry name" value="WAK_GUB"/>
</dbReference>
<dbReference type="Gene3D" id="3.30.200.20">
    <property type="entry name" value="Phosphorylase Kinase, domain 1"/>
    <property type="match status" value="1"/>
</dbReference>
<dbReference type="InterPro" id="IPR045874">
    <property type="entry name" value="LRK10/LRL21-25-like"/>
</dbReference>
<dbReference type="InterPro" id="IPR017441">
    <property type="entry name" value="Protein_kinase_ATP_BS"/>
</dbReference>
<evidence type="ECO:0000313" key="18">
    <source>
        <dbReference type="EMBL" id="PRQ16595.1"/>
    </source>
</evidence>
<evidence type="ECO:0000256" key="10">
    <source>
        <dbReference type="ARBA" id="ARBA00022989"/>
    </source>
</evidence>
<comment type="catalytic activity">
    <reaction evidence="14">
        <text>L-seryl-[protein] + ATP = O-phospho-L-seryl-[protein] + ADP + H(+)</text>
        <dbReference type="Rhea" id="RHEA:17989"/>
        <dbReference type="Rhea" id="RHEA-COMP:9863"/>
        <dbReference type="Rhea" id="RHEA-COMP:11604"/>
        <dbReference type="ChEBI" id="CHEBI:15378"/>
        <dbReference type="ChEBI" id="CHEBI:29999"/>
        <dbReference type="ChEBI" id="CHEBI:30616"/>
        <dbReference type="ChEBI" id="CHEBI:83421"/>
        <dbReference type="ChEBI" id="CHEBI:456216"/>
        <dbReference type="EC" id="2.7.11.1"/>
    </reaction>
</comment>
<evidence type="ECO:0000256" key="2">
    <source>
        <dbReference type="ARBA" id="ARBA00012513"/>
    </source>
</evidence>
<dbReference type="Proteomes" id="UP000238479">
    <property type="component" value="Chromosome 7"/>
</dbReference>
<dbReference type="InterPro" id="IPR001245">
    <property type="entry name" value="Ser-Thr/Tyr_kinase_cat_dom"/>
</dbReference>
<dbReference type="Gene3D" id="1.10.510.10">
    <property type="entry name" value="Transferase(Phosphotransferase) domain 1"/>
    <property type="match status" value="1"/>
</dbReference>
<dbReference type="InterPro" id="IPR000719">
    <property type="entry name" value="Prot_kinase_dom"/>
</dbReference>
<dbReference type="AlphaFoldDB" id="A0A2P6P3V2"/>
<keyword evidence="5" id="KW-0812">Transmembrane</keyword>
<feature type="chain" id="PRO_5015113298" description="non-specific serine/threonine protein kinase" evidence="16">
    <location>
        <begin position="26"/>
        <end position="619"/>
    </location>
</feature>
<dbReference type="InterPro" id="IPR008271">
    <property type="entry name" value="Ser/Thr_kinase_AS"/>
</dbReference>
<dbReference type="EMBL" id="PDCK01000045">
    <property type="protein sequence ID" value="PRQ16595.1"/>
    <property type="molecule type" value="Genomic_DNA"/>
</dbReference>
<dbReference type="OMA" id="ICHGINI"/>
<dbReference type="GO" id="GO:0016787">
    <property type="term" value="F:hydrolase activity"/>
    <property type="evidence" value="ECO:0007669"/>
    <property type="project" value="UniProtKB-KW"/>
</dbReference>
<evidence type="ECO:0000256" key="14">
    <source>
        <dbReference type="ARBA" id="ARBA00048679"/>
    </source>
</evidence>